<feature type="transmembrane region" description="Helical" evidence="1">
    <location>
        <begin position="7"/>
        <end position="25"/>
    </location>
</feature>
<feature type="transmembrane region" description="Helical" evidence="1">
    <location>
        <begin position="75"/>
        <end position="93"/>
    </location>
</feature>
<keyword evidence="1" id="KW-0472">Membrane</keyword>
<name>A0A1M7F7F3_9GAMM</name>
<proteinExistence type="predicted"/>
<keyword evidence="1" id="KW-1133">Transmembrane helix</keyword>
<dbReference type="AlphaFoldDB" id="A0A1M7F7F3"/>
<accession>A0A1M7F7F3</accession>
<keyword evidence="3" id="KW-1185">Reference proteome</keyword>
<sequence>MFKRSARYLLLVGLYALASVFLYLDSRSAFYLKDEELIYLVLLIIGTFVVVLPALLLLLIGMVRREPRPTWMARKYRLVGLLACLGLVVQAIPTLKHSYYKHHYGLSEQWLWSEGSENFNVLAMRGRTFCQLSTNTNVRFADVNADGFADMVLGGAPDMLYNPPADIFENCPSLGG</sequence>
<dbReference type="Proteomes" id="UP000184305">
    <property type="component" value="Unassembled WGS sequence"/>
</dbReference>
<evidence type="ECO:0000256" key="1">
    <source>
        <dbReference type="SAM" id="Phobius"/>
    </source>
</evidence>
<evidence type="ECO:0000313" key="3">
    <source>
        <dbReference type="Proteomes" id="UP000184305"/>
    </source>
</evidence>
<dbReference type="RefSeq" id="WP_073265313.1">
    <property type="nucleotide sequence ID" value="NZ_FRBQ01000003.1"/>
</dbReference>
<reference evidence="3" key="1">
    <citation type="submission" date="2016-11" db="EMBL/GenBank/DDBJ databases">
        <authorList>
            <person name="Varghese N."/>
            <person name="Submissions S."/>
        </authorList>
    </citation>
    <scope>NUCLEOTIDE SEQUENCE [LARGE SCALE GENOMIC DNA]</scope>
    <source>
        <strain evidence="3">CECT 8089</strain>
    </source>
</reference>
<keyword evidence="1" id="KW-0812">Transmembrane</keyword>
<organism evidence="2 3">
    <name type="scientific">Phytopseudomonas punonensis</name>
    <dbReference type="NCBI Taxonomy" id="1220495"/>
    <lineage>
        <taxon>Bacteria</taxon>
        <taxon>Pseudomonadati</taxon>
        <taxon>Pseudomonadota</taxon>
        <taxon>Gammaproteobacteria</taxon>
        <taxon>Pseudomonadales</taxon>
        <taxon>Pseudomonadaceae</taxon>
        <taxon>Phytopseudomonas</taxon>
    </lineage>
</organism>
<gene>
    <name evidence="2" type="ORF">SAMN05216288_2786</name>
</gene>
<dbReference type="OrthoDB" id="6879942at2"/>
<feature type="transmembrane region" description="Helical" evidence="1">
    <location>
        <begin position="37"/>
        <end position="63"/>
    </location>
</feature>
<dbReference type="EMBL" id="FRBQ01000003">
    <property type="protein sequence ID" value="SHL99903.1"/>
    <property type="molecule type" value="Genomic_DNA"/>
</dbReference>
<protein>
    <submittedName>
        <fullName evidence="2">Uncharacterized protein</fullName>
    </submittedName>
</protein>
<evidence type="ECO:0000313" key="2">
    <source>
        <dbReference type="EMBL" id="SHL99903.1"/>
    </source>
</evidence>